<dbReference type="PANTHER" id="PTHR43793:SF2">
    <property type="entry name" value="BIFUNCTIONAL PROTEIN HLDE"/>
    <property type="match status" value="1"/>
</dbReference>
<dbReference type="InterPro" id="IPR050385">
    <property type="entry name" value="Archaeal_FAD_synthase"/>
</dbReference>
<dbReference type="OrthoDB" id="9802794at2"/>
<sequence>MNLRDPRVYIPEENLPTWEQASQGIIIPREKVEEVALNLRRSGKTIVTLNGSFDLMHAGHLYMIHRASLLADCLILALNTDRSIQNYKSKDRPIVPLKWRLQMAAALRFVSYVTSFDEPDPRAILELIKPDIHVNGAEWGQNCIEREVVERNGGKLHIVERIEGLSTTELIAKIQTLTS</sequence>
<dbReference type="NCBIfam" id="TIGR00125">
    <property type="entry name" value="cyt_tran_rel"/>
    <property type="match status" value="1"/>
</dbReference>
<protein>
    <submittedName>
        <fullName evidence="4">D-beta-D-heptose 1-phosphate adenosyltransferase</fullName>
        <ecNumber evidence="4">2.7.7.70</ecNumber>
    </submittedName>
</protein>
<accession>A0A0H5DS51</accession>
<keyword evidence="2 4" id="KW-0548">Nucleotidyltransferase</keyword>
<evidence type="ECO:0000256" key="1">
    <source>
        <dbReference type="ARBA" id="ARBA00022679"/>
    </source>
</evidence>
<name>A0A0H5DS51_9BACT</name>
<proteinExistence type="predicted"/>
<keyword evidence="5" id="KW-1185">Reference proteome</keyword>
<dbReference type="RefSeq" id="WP_098038415.1">
    <property type="nucleotide sequence ID" value="NZ_CWGJ01000012.1"/>
</dbReference>
<reference evidence="5" key="1">
    <citation type="submission" date="2015-06" db="EMBL/GenBank/DDBJ databases">
        <authorList>
            <person name="Bertelli C."/>
        </authorList>
    </citation>
    <scope>NUCLEOTIDE SEQUENCE [LARGE SCALE GENOMIC DNA]</scope>
    <source>
        <strain evidence="5">CRIB-30</strain>
    </source>
</reference>
<dbReference type="Pfam" id="PF01467">
    <property type="entry name" value="CTP_transf_like"/>
    <property type="match status" value="1"/>
</dbReference>
<evidence type="ECO:0000313" key="4">
    <source>
        <dbReference type="EMBL" id="CRX38559.1"/>
    </source>
</evidence>
<dbReference type="EC" id="2.7.7.70" evidence="4"/>
<evidence type="ECO:0000259" key="3">
    <source>
        <dbReference type="Pfam" id="PF01467"/>
    </source>
</evidence>
<dbReference type="SUPFAM" id="SSF52374">
    <property type="entry name" value="Nucleotidylyl transferase"/>
    <property type="match status" value="1"/>
</dbReference>
<dbReference type="GO" id="GO:0016779">
    <property type="term" value="F:nucleotidyltransferase activity"/>
    <property type="evidence" value="ECO:0007669"/>
    <property type="project" value="UniProtKB-KW"/>
</dbReference>
<dbReference type="InterPro" id="IPR004821">
    <property type="entry name" value="Cyt_trans-like"/>
</dbReference>
<dbReference type="AlphaFoldDB" id="A0A0H5DS51"/>
<dbReference type="PANTHER" id="PTHR43793">
    <property type="entry name" value="FAD SYNTHASE"/>
    <property type="match status" value="1"/>
</dbReference>
<keyword evidence="1 4" id="KW-0808">Transferase</keyword>
<dbReference type="Proteomes" id="UP000220251">
    <property type="component" value="Unassembled WGS sequence"/>
</dbReference>
<evidence type="ECO:0000256" key="2">
    <source>
        <dbReference type="ARBA" id="ARBA00022695"/>
    </source>
</evidence>
<feature type="domain" description="Cytidyltransferase-like" evidence="3">
    <location>
        <begin position="49"/>
        <end position="148"/>
    </location>
</feature>
<dbReference type="Gene3D" id="3.40.50.620">
    <property type="entry name" value="HUPs"/>
    <property type="match status" value="1"/>
</dbReference>
<gene>
    <name evidence="4" type="primary">hldC</name>
    <name evidence="4" type="ORF">ELAC_1218</name>
</gene>
<evidence type="ECO:0000313" key="5">
    <source>
        <dbReference type="Proteomes" id="UP000220251"/>
    </source>
</evidence>
<organism evidence="4 5">
    <name type="scientific">Estrella lausannensis</name>
    <dbReference type="NCBI Taxonomy" id="483423"/>
    <lineage>
        <taxon>Bacteria</taxon>
        <taxon>Pseudomonadati</taxon>
        <taxon>Chlamydiota</taxon>
        <taxon>Chlamydiia</taxon>
        <taxon>Parachlamydiales</taxon>
        <taxon>Candidatus Criblamydiaceae</taxon>
        <taxon>Estrella</taxon>
    </lineage>
</organism>
<dbReference type="InterPro" id="IPR014729">
    <property type="entry name" value="Rossmann-like_a/b/a_fold"/>
</dbReference>
<dbReference type="EMBL" id="CWGJ01000012">
    <property type="protein sequence ID" value="CRX38559.1"/>
    <property type="molecule type" value="Genomic_DNA"/>
</dbReference>